<comment type="caution">
    <text evidence="2">The sequence shown here is derived from an EMBL/GenBank/DDBJ whole genome shotgun (WGS) entry which is preliminary data.</text>
</comment>
<keyword evidence="3" id="KW-1185">Reference proteome</keyword>
<evidence type="ECO:0000313" key="2">
    <source>
        <dbReference type="EMBL" id="MBP1861556.1"/>
    </source>
</evidence>
<dbReference type="RefSeq" id="WP_209855997.1">
    <property type="nucleotide sequence ID" value="NZ_JAGGJV010000011.1"/>
</dbReference>
<feature type="domain" description="DUF2272" evidence="1">
    <location>
        <begin position="53"/>
        <end position="198"/>
    </location>
</feature>
<evidence type="ECO:0000259" key="1">
    <source>
        <dbReference type="Pfam" id="PF10030"/>
    </source>
</evidence>
<evidence type="ECO:0000313" key="3">
    <source>
        <dbReference type="Proteomes" id="UP000823786"/>
    </source>
</evidence>
<dbReference type="InterPro" id="IPR019262">
    <property type="entry name" value="DUF2272"/>
</dbReference>
<dbReference type="Pfam" id="PF10030">
    <property type="entry name" value="DUF2272"/>
    <property type="match status" value="1"/>
</dbReference>
<gene>
    <name evidence="2" type="ORF">J2Z75_005085</name>
</gene>
<dbReference type="EMBL" id="JAGGJV010000011">
    <property type="protein sequence ID" value="MBP1861556.1"/>
    <property type="molecule type" value="Genomic_DNA"/>
</dbReference>
<organism evidence="2 3">
    <name type="scientific">Rhizobium herbae</name>
    <dbReference type="NCBI Taxonomy" id="508661"/>
    <lineage>
        <taxon>Bacteria</taxon>
        <taxon>Pseudomonadati</taxon>
        <taxon>Pseudomonadota</taxon>
        <taxon>Alphaproteobacteria</taxon>
        <taxon>Hyphomicrobiales</taxon>
        <taxon>Rhizobiaceae</taxon>
        <taxon>Rhizobium/Agrobacterium group</taxon>
        <taxon>Rhizobium</taxon>
    </lineage>
</organism>
<accession>A0ABS4EUD1</accession>
<proteinExistence type="predicted"/>
<sequence length="209" mass="22973">MTIRDNLVNVARREWTRWGGPIEKINGTRMGFTSSRMEADHPFWTFVHEYWNAVGSDLDGRDSPAWSAAFISYCFKEAGAGASFPSHENHSIYVSKIDSGNFQGLSLEDPGVTSLSVGDLVWASRSGDGCRAPPMTFADAKRELKRIREHGGDSFCSHSDIVVAVRSGEADVIGGNVRQAVTRTTYKLDSAGRIRDGRRTFVGVIQNAL</sequence>
<reference evidence="2 3" key="1">
    <citation type="submission" date="2021-03" db="EMBL/GenBank/DDBJ databases">
        <title>Genomic Encyclopedia of Type Strains, Phase IV (KMG-IV): sequencing the most valuable type-strain genomes for metagenomic binning, comparative biology and taxonomic classification.</title>
        <authorList>
            <person name="Goeker M."/>
        </authorList>
    </citation>
    <scope>NUCLEOTIDE SEQUENCE [LARGE SCALE GENOMIC DNA]</scope>
    <source>
        <strain evidence="2 3">DSM 26427</strain>
    </source>
</reference>
<dbReference type="Proteomes" id="UP000823786">
    <property type="component" value="Unassembled WGS sequence"/>
</dbReference>
<protein>
    <recommendedName>
        <fullName evidence="1">DUF2272 domain-containing protein</fullName>
    </recommendedName>
</protein>
<name>A0ABS4EUD1_9HYPH</name>